<reference evidence="1" key="1">
    <citation type="submission" date="2021-03" db="EMBL/GenBank/DDBJ databases">
        <title>Draft genome sequence of rust myrtle Austropuccinia psidii MF-1, a brazilian biotype.</title>
        <authorList>
            <person name="Quecine M.C."/>
            <person name="Pachon D.M.R."/>
            <person name="Bonatelli M.L."/>
            <person name="Correr F.H."/>
            <person name="Franceschini L.M."/>
            <person name="Leite T.F."/>
            <person name="Margarido G.R.A."/>
            <person name="Almeida C.A."/>
            <person name="Ferrarezi J.A."/>
            <person name="Labate C.A."/>
        </authorList>
    </citation>
    <scope>NUCLEOTIDE SEQUENCE</scope>
    <source>
        <strain evidence="1">MF-1</strain>
    </source>
</reference>
<evidence type="ECO:0000313" key="2">
    <source>
        <dbReference type="Proteomes" id="UP000765509"/>
    </source>
</evidence>
<proteinExistence type="predicted"/>
<protein>
    <submittedName>
        <fullName evidence="1">Uncharacterized protein</fullName>
    </submittedName>
</protein>
<dbReference type="Proteomes" id="UP000765509">
    <property type="component" value="Unassembled WGS sequence"/>
</dbReference>
<sequence length="101" mass="11434">MRGEASSTKKGRGLRRERYLSGSVCTFAGISMAPFKGFCEDFEEEEDYCVQEEGSQATGWSTLSQYMKNFCHQSDPSFLANMQQLFKSKSPHLFIFGPLLI</sequence>
<dbReference type="EMBL" id="AVOT02004830">
    <property type="protein sequence ID" value="MBW0477481.1"/>
    <property type="molecule type" value="Genomic_DNA"/>
</dbReference>
<comment type="caution">
    <text evidence="1">The sequence shown here is derived from an EMBL/GenBank/DDBJ whole genome shotgun (WGS) entry which is preliminary data.</text>
</comment>
<gene>
    <name evidence="1" type="ORF">O181_017196</name>
</gene>
<evidence type="ECO:0000313" key="1">
    <source>
        <dbReference type="EMBL" id="MBW0477481.1"/>
    </source>
</evidence>
<accession>A0A9Q3C313</accession>
<name>A0A9Q3C313_9BASI</name>
<organism evidence="1 2">
    <name type="scientific">Austropuccinia psidii MF-1</name>
    <dbReference type="NCBI Taxonomy" id="1389203"/>
    <lineage>
        <taxon>Eukaryota</taxon>
        <taxon>Fungi</taxon>
        <taxon>Dikarya</taxon>
        <taxon>Basidiomycota</taxon>
        <taxon>Pucciniomycotina</taxon>
        <taxon>Pucciniomycetes</taxon>
        <taxon>Pucciniales</taxon>
        <taxon>Sphaerophragmiaceae</taxon>
        <taxon>Austropuccinia</taxon>
    </lineage>
</organism>
<keyword evidence="2" id="KW-1185">Reference proteome</keyword>
<dbReference type="AlphaFoldDB" id="A0A9Q3C313"/>